<name>A0A9W9ZSX7_9CNID</name>
<evidence type="ECO:0000256" key="1">
    <source>
        <dbReference type="SAM" id="MobiDB-lite"/>
    </source>
</evidence>
<dbReference type="Pfam" id="PF17852">
    <property type="entry name" value="Dynein_AAA_lid"/>
    <property type="match status" value="1"/>
</dbReference>
<evidence type="ECO:0000259" key="2">
    <source>
        <dbReference type="Pfam" id="PF17852"/>
    </source>
</evidence>
<dbReference type="AlphaFoldDB" id="A0A9W9ZSX7"/>
<dbReference type="FunFam" id="1.10.472.130:FF:000002">
    <property type="entry name" value="Cytoplasmic dynein heavy chain 1"/>
    <property type="match status" value="1"/>
</dbReference>
<organism evidence="3 4">
    <name type="scientific">Desmophyllum pertusum</name>
    <dbReference type="NCBI Taxonomy" id="174260"/>
    <lineage>
        <taxon>Eukaryota</taxon>
        <taxon>Metazoa</taxon>
        <taxon>Cnidaria</taxon>
        <taxon>Anthozoa</taxon>
        <taxon>Hexacorallia</taxon>
        <taxon>Scleractinia</taxon>
        <taxon>Caryophylliina</taxon>
        <taxon>Caryophylliidae</taxon>
        <taxon>Desmophyllum</taxon>
    </lineage>
</organism>
<dbReference type="PANTHER" id="PTHR46532:SF13">
    <property type="entry name" value="CYTOPLASMIC DYNEIN 1 HEAVY CHAIN 1"/>
    <property type="match status" value="1"/>
</dbReference>
<feature type="domain" description="Dynein heavy chain AAA 5 extension" evidence="2">
    <location>
        <begin position="43"/>
        <end position="167"/>
    </location>
</feature>
<dbReference type="GO" id="GO:0045505">
    <property type="term" value="F:dynein intermediate chain binding"/>
    <property type="evidence" value="ECO:0007669"/>
    <property type="project" value="InterPro"/>
</dbReference>
<dbReference type="InterPro" id="IPR041466">
    <property type="entry name" value="Dynein_AAA5_ext"/>
</dbReference>
<accession>A0A9W9ZSX7</accession>
<proteinExistence type="predicted"/>
<protein>
    <recommendedName>
        <fullName evidence="2">Dynein heavy chain AAA 5 extension domain-containing protein</fullName>
    </recommendedName>
</protein>
<feature type="region of interest" description="Disordered" evidence="1">
    <location>
        <begin position="1"/>
        <end position="23"/>
    </location>
</feature>
<dbReference type="OrthoDB" id="14187at2759"/>
<dbReference type="GO" id="GO:0051959">
    <property type="term" value="F:dynein light intermediate chain binding"/>
    <property type="evidence" value="ECO:0007669"/>
    <property type="project" value="InterPro"/>
</dbReference>
<keyword evidence="4" id="KW-1185">Reference proteome</keyword>
<dbReference type="Gene3D" id="1.10.472.130">
    <property type="match status" value="1"/>
</dbReference>
<sequence length="178" mass="21029">MKRVPVEEVEEETRRIKPQGQGEDVLSPTMQVQCDFVDIIHEHFSSNGLVVKCLEFAFKQEHIMDFTRMRALESLFSMIHQGVRNVLQYNQQHPDFPMERDQLERYVPRYLIFCILWAFSGDCKLKTREDLGSFIRSITTIPLPSSSSSSIVDYEVTIQGEWSLWQSRFLRLKWKHTK</sequence>
<dbReference type="PANTHER" id="PTHR46532">
    <property type="entry name" value="MALE FERTILITY FACTOR KL5"/>
    <property type="match status" value="1"/>
</dbReference>
<evidence type="ECO:0000313" key="4">
    <source>
        <dbReference type="Proteomes" id="UP001163046"/>
    </source>
</evidence>
<gene>
    <name evidence="3" type="ORF">OS493_008691</name>
</gene>
<reference evidence="3" key="1">
    <citation type="submission" date="2023-01" db="EMBL/GenBank/DDBJ databases">
        <title>Genome assembly of the deep-sea coral Lophelia pertusa.</title>
        <authorList>
            <person name="Herrera S."/>
            <person name="Cordes E."/>
        </authorList>
    </citation>
    <scope>NUCLEOTIDE SEQUENCE</scope>
    <source>
        <strain evidence="3">USNM1676648</strain>
        <tissue evidence="3">Polyp</tissue>
    </source>
</reference>
<dbReference type="GO" id="GO:0007018">
    <property type="term" value="P:microtubule-based movement"/>
    <property type="evidence" value="ECO:0007669"/>
    <property type="project" value="InterPro"/>
</dbReference>
<evidence type="ECO:0000313" key="3">
    <source>
        <dbReference type="EMBL" id="KAJ7386554.1"/>
    </source>
</evidence>
<dbReference type="Proteomes" id="UP001163046">
    <property type="component" value="Unassembled WGS sequence"/>
</dbReference>
<comment type="caution">
    <text evidence="3">The sequence shown here is derived from an EMBL/GenBank/DDBJ whole genome shotgun (WGS) entry which is preliminary data.</text>
</comment>
<dbReference type="InterPro" id="IPR026983">
    <property type="entry name" value="DHC"/>
</dbReference>
<dbReference type="GO" id="GO:0005858">
    <property type="term" value="C:axonemal dynein complex"/>
    <property type="evidence" value="ECO:0007669"/>
    <property type="project" value="TreeGrafter"/>
</dbReference>
<dbReference type="EMBL" id="MU825876">
    <property type="protein sequence ID" value="KAJ7386554.1"/>
    <property type="molecule type" value="Genomic_DNA"/>
</dbReference>